<dbReference type="OMA" id="FSFVVEW"/>
<dbReference type="Proteomes" id="UP001652622">
    <property type="component" value="Unplaced"/>
</dbReference>
<feature type="transmembrane region" description="Helical" evidence="13">
    <location>
        <begin position="48"/>
        <end position="69"/>
    </location>
</feature>
<evidence type="ECO:0000256" key="8">
    <source>
        <dbReference type="ARBA" id="ARBA00023157"/>
    </source>
</evidence>
<dbReference type="RefSeq" id="XP_034264623.1">
    <property type="nucleotide sequence ID" value="XM_034408732.1"/>
</dbReference>
<evidence type="ECO:0000256" key="4">
    <source>
        <dbReference type="ARBA" id="ARBA00022692"/>
    </source>
</evidence>
<name>A0A6P9B0U7_PANGU</name>
<feature type="transmembrane region" description="Helical" evidence="13">
    <location>
        <begin position="213"/>
        <end position="236"/>
    </location>
</feature>
<comment type="subcellular location">
    <subcellularLocation>
        <location evidence="2">Cell membrane</location>
        <topology evidence="2">Multi-pass membrane protein</topology>
    </subcellularLocation>
</comment>
<keyword evidence="8" id="KW-1015">Disulfide bond</keyword>
<evidence type="ECO:0000256" key="6">
    <source>
        <dbReference type="ARBA" id="ARBA00023040"/>
    </source>
</evidence>
<evidence type="ECO:0000256" key="9">
    <source>
        <dbReference type="ARBA" id="ARBA00023170"/>
    </source>
</evidence>
<keyword evidence="7 13" id="KW-0472">Membrane</keyword>
<keyword evidence="5 13" id="KW-1133">Transmembrane helix</keyword>
<feature type="domain" description="G-protein coupled receptors family 1 profile" evidence="14">
    <location>
        <begin position="60"/>
        <end position="325"/>
    </location>
</feature>
<dbReference type="CTD" id="56923"/>
<dbReference type="InterPro" id="IPR000276">
    <property type="entry name" value="GPCR_Rhodpsn"/>
</dbReference>
<dbReference type="InterPro" id="IPR005390">
    <property type="entry name" value="NeuromedU_rcpt"/>
</dbReference>
<evidence type="ECO:0000256" key="11">
    <source>
        <dbReference type="ARBA" id="ARBA00023224"/>
    </source>
</evidence>
<keyword evidence="15" id="KW-1185">Reference proteome</keyword>
<evidence type="ECO:0000256" key="3">
    <source>
        <dbReference type="ARBA" id="ARBA00022475"/>
    </source>
</evidence>
<dbReference type="KEGG" id="pgut:117660565"/>
<dbReference type="PRINTS" id="PR00237">
    <property type="entry name" value="GPCRRHODOPSN"/>
</dbReference>
<feature type="transmembrane region" description="Helical" evidence="13">
    <location>
        <begin position="302"/>
        <end position="328"/>
    </location>
</feature>
<keyword evidence="3" id="KW-1003">Cell membrane</keyword>
<keyword evidence="6 12" id="KW-0297">G-protein coupled receptor</keyword>
<evidence type="ECO:0000256" key="10">
    <source>
        <dbReference type="ARBA" id="ARBA00023180"/>
    </source>
</evidence>
<dbReference type="InterPro" id="IPR017452">
    <property type="entry name" value="GPCR_Rhodpsn_7TM"/>
</dbReference>
<dbReference type="SMART" id="SM01381">
    <property type="entry name" value="7TM_GPCR_Srsx"/>
    <property type="match status" value="1"/>
</dbReference>
<dbReference type="InterPro" id="IPR045561">
    <property type="entry name" value="NMU-R2_C"/>
</dbReference>
<dbReference type="OrthoDB" id="5950040at2759"/>
<dbReference type="InterPro" id="IPR005392">
    <property type="entry name" value="NeuromedU_rcpt_2"/>
</dbReference>
<dbReference type="PRINTS" id="PR01565">
    <property type="entry name" value="NEUROMEDINUR"/>
</dbReference>
<evidence type="ECO:0000259" key="14">
    <source>
        <dbReference type="PROSITE" id="PS50262"/>
    </source>
</evidence>
<keyword evidence="4 12" id="KW-0812">Transmembrane</keyword>
<dbReference type="GeneID" id="117660565"/>
<gene>
    <name evidence="16" type="primary">NMUR2</name>
</gene>
<comment type="similarity">
    <text evidence="12">Belongs to the G-protein coupled receptor 1 family.</text>
</comment>
<accession>A0A6P9B0U7</accession>
<comment type="function">
    <text evidence="1">Receptor for the neuromedin-U and neuromedin-S neuropeptides.</text>
</comment>
<sequence>MDCTTNISQYVHRMEESEPLRNYFNSTEEYLLFLYGPKHSHLSLPMTWIYALIFIVGVSGNLLVCLVIVKHRNMKTPTNCYIFSLAISDLLVLLFGMPLEVYEMWSNYPFLFGLVGCYFKTAFFETVCFASILIITMVSIERYMAVLHPFQARLKNTQPRALRIILILWLLSILFSLPNTSIHGIELQYFPNHTEVPGSAICTVVKSKWIYNWIIQLTSLLFYVLPMSIISVLYCLMGLKLRRDRSLEVKEMRMNIKLSSRKSITKMLFVLVIVFGVCWAPFHTDRLFYSFVATWTEPLANIFNLIHVVSGVSFYLSSAVNPIIYNVLSRRFRMAFLSVIFPQCKYWHPRHPTSHLTSQQSIFILEEHNKARYAEDMHQSSF</sequence>
<dbReference type="AlphaFoldDB" id="A0A6P9B0U7"/>
<evidence type="ECO:0000256" key="7">
    <source>
        <dbReference type="ARBA" id="ARBA00023136"/>
    </source>
</evidence>
<proteinExistence type="inferred from homology"/>
<feature type="transmembrane region" description="Helical" evidence="13">
    <location>
        <begin position="263"/>
        <end position="282"/>
    </location>
</feature>
<protein>
    <submittedName>
        <fullName evidence="16">Neuromedin-U receptor 2</fullName>
    </submittedName>
</protein>
<dbReference type="InParanoid" id="A0A6P9B0U7"/>
<dbReference type="PANTHER" id="PTHR24243:SF14">
    <property type="entry name" value="NEUROMEDIN-U RECEPTOR 2"/>
    <property type="match status" value="1"/>
</dbReference>
<keyword evidence="10" id="KW-0325">Glycoprotein</keyword>
<keyword evidence="11 12" id="KW-0807">Transducer</keyword>
<dbReference type="GO" id="GO:0001607">
    <property type="term" value="F:neuromedin U receptor activity"/>
    <property type="evidence" value="ECO:0007669"/>
    <property type="project" value="InterPro"/>
</dbReference>
<dbReference type="Pfam" id="PF19285">
    <property type="entry name" value="NmU-R2_C_term"/>
    <property type="match status" value="1"/>
</dbReference>
<dbReference type="PANTHER" id="PTHR24243">
    <property type="entry name" value="G-PROTEIN COUPLED RECEPTOR"/>
    <property type="match status" value="1"/>
</dbReference>
<evidence type="ECO:0000256" key="2">
    <source>
        <dbReference type="ARBA" id="ARBA00004651"/>
    </source>
</evidence>
<evidence type="ECO:0000256" key="5">
    <source>
        <dbReference type="ARBA" id="ARBA00022989"/>
    </source>
</evidence>
<feature type="transmembrane region" description="Helical" evidence="13">
    <location>
        <begin position="122"/>
        <end position="140"/>
    </location>
</feature>
<dbReference type="Gene3D" id="1.20.1070.10">
    <property type="entry name" value="Rhodopsin 7-helix transmembrane proteins"/>
    <property type="match status" value="1"/>
</dbReference>
<evidence type="ECO:0000256" key="12">
    <source>
        <dbReference type="RuleBase" id="RU000688"/>
    </source>
</evidence>
<evidence type="ECO:0000256" key="1">
    <source>
        <dbReference type="ARBA" id="ARBA00003593"/>
    </source>
</evidence>
<dbReference type="GO" id="GO:0005886">
    <property type="term" value="C:plasma membrane"/>
    <property type="evidence" value="ECO:0007669"/>
    <property type="project" value="UniProtKB-SubCell"/>
</dbReference>
<dbReference type="SUPFAM" id="SSF81321">
    <property type="entry name" value="Family A G protein-coupled receptor-like"/>
    <property type="match status" value="1"/>
</dbReference>
<evidence type="ECO:0000313" key="16">
    <source>
        <dbReference type="RefSeq" id="XP_034264623.1"/>
    </source>
</evidence>
<dbReference type="PROSITE" id="PS00237">
    <property type="entry name" value="G_PROTEIN_RECEP_F1_1"/>
    <property type="match status" value="1"/>
</dbReference>
<dbReference type="Pfam" id="PF00001">
    <property type="entry name" value="7tm_1"/>
    <property type="match status" value="1"/>
</dbReference>
<feature type="transmembrane region" description="Helical" evidence="13">
    <location>
        <begin position="81"/>
        <end position="102"/>
    </location>
</feature>
<dbReference type="PRINTS" id="PR01567">
    <property type="entry name" value="NEUROMEDNU2R"/>
</dbReference>
<feature type="transmembrane region" description="Helical" evidence="13">
    <location>
        <begin position="161"/>
        <end position="178"/>
    </location>
</feature>
<keyword evidence="9 12" id="KW-0675">Receptor</keyword>
<dbReference type="FunCoup" id="A0A6P9B0U7">
    <property type="interactions" value="1"/>
</dbReference>
<reference evidence="16" key="1">
    <citation type="submission" date="2025-08" db="UniProtKB">
        <authorList>
            <consortium name="RefSeq"/>
        </authorList>
    </citation>
    <scope>IDENTIFICATION</scope>
    <source>
        <tissue evidence="16">Blood</tissue>
    </source>
</reference>
<dbReference type="PROSITE" id="PS50262">
    <property type="entry name" value="G_PROTEIN_RECEP_F1_2"/>
    <property type="match status" value="1"/>
</dbReference>
<organism evidence="15 16">
    <name type="scientific">Pantherophis guttatus</name>
    <name type="common">Corn snake</name>
    <name type="synonym">Elaphe guttata</name>
    <dbReference type="NCBI Taxonomy" id="94885"/>
    <lineage>
        <taxon>Eukaryota</taxon>
        <taxon>Metazoa</taxon>
        <taxon>Chordata</taxon>
        <taxon>Craniata</taxon>
        <taxon>Vertebrata</taxon>
        <taxon>Euteleostomi</taxon>
        <taxon>Lepidosauria</taxon>
        <taxon>Squamata</taxon>
        <taxon>Bifurcata</taxon>
        <taxon>Unidentata</taxon>
        <taxon>Episquamata</taxon>
        <taxon>Toxicofera</taxon>
        <taxon>Serpentes</taxon>
        <taxon>Colubroidea</taxon>
        <taxon>Colubridae</taxon>
        <taxon>Colubrinae</taxon>
        <taxon>Pantherophis</taxon>
    </lineage>
</organism>
<evidence type="ECO:0000256" key="13">
    <source>
        <dbReference type="SAM" id="Phobius"/>
    </source>
</evidence>
<evidence type="ECO:0000313" key="15">
    <source>
        <dbReference type="Proteomes" id="UP001652622"/>
    </source>
</evidence>